<name>A0A9Q9IW02_9XANT</name>
<protein>
    <recommendedName>
        <fullName evidence="4">Lipoprotein</fullName>
    </recommendedName>
</protein>
<dbReference type="GeneID" id="75153006"/>
<reference evidence="2" key="1">
    <citation type="submission" date="2022-04" db="EMBL/GenBank/DDBJ databases">
        <title>Xanthomonas prunicola pv. tritici, a pathogen causing a previously unreported foliar disease of wheat.</title>
        <authorList>
            <person name="Clavijo F."/>
            <person name="Curland R.D."/>
            <person name="Dill-Macky R."/>
            <person name="Pereyra S."/>
            <person name="Roman-Reyna V."/>
            <person name="Siri M.I."/>
        </authorList>
    </citation>
    <scope>NUCLEOTIDE SEQUENCE</scope>
    <source>
        <strain evidence="2">CIX249</strain>
    </source>
</reference>
<evidence type="ECO:0000256" key="1">
    <source>
        <dbReference type="SAM" id="SignalP"/>
    </source>
</evidence>
<dbReference type="PROSITE" id="PS51257">
    <property type="entry name" value="PROKAR_LIPOPROTEIN"/>
    <property type="match status" value="1"/>
</dbReference>
<proteinExistence type="predicted"/>
<feature type="signal peptide" evidence="1">
    <location>
        <begin position="1"/>
        <end position="22"/>
    </location>
</feature>
<sequence length="124" mass="13528">MNNIFKYLLIFFTGSISMLTTACGQGDIEPPTQISVGGDYGDLGKFHNCQAIARRQLSKIEKCEINLLKKECTPSADCLITCQSSPDGHKAGGGCYHLCFSTITGHNWSERPKTDFSSCNAQSK</sequence>
<feature type="chain" id="PRO_5040331020" description="Lipoprotein" evidence="1">
    <location>
        <begin position="23"/>
        <end position="124"/>
    </location>
</feature>
<dbReference type="EMBL" id="CP096142">
    <property type="protein sequence ID" value="UXA64547.1"/>
    <property type="molecule type" value="Genomic_DNA"/>
</dbReference>
<keyword evidence="1" id="KW-0732">Signal</keyword>
<evidence type="ECO:0008006" key="4">
    <source>
        <dbReference type="Google" id="ProtNLM"/>
    </source>
</evidence>
<accession>A0A9Q9IW02</accession>
<dbReference type="RefSeq" id="WP_252162268.1">
    <property type="nucleotide sequence ID" value="NZ_CP094827.1"/>
</dbReference>
<evidence type="ECO:0000313" key="3">
    <source>
        <dbReference type="Proteomes" id="UP001058381"/>
    </source>
</evidence>
<evidence type="ECO:0000313" key="2">
    <source>
        <dbReference type="EMBL" id="UXA64547.1"/>
    </source>
</evidence>
<dbReference type="Proteomes" id="UP001058381">
    <property type="component" value="Chromosome"/>
</dbReference>
<dbReference type="AlphaFoldDB" id="A0A9Q9IW02"/>
<organism evidence="2 3">
    <name type="scientific">Xanthomonas prunicola</name>
    <dbReference type="NCBI Taxonomy" id="2053930"/>
    <lineage>
        <taxon>Bacteria</taxon>
        <taxon>Pseudomonadati</taxon>
        <taxon>Pseudomonadota</taxon>
        <taxon>Gammaproteobacteria</taxon>
        <taxon>Lysobacterales</taxon>
        <taxon>Lysobacteraceae</taxon>
        <taxon>Xanthomonas</taxon>
    </lineage>
</organism>
<gene>
    <name evidence="2" type="ORF">M0D43_16595</name>
</gene>